<dbReference type="PRINTS" id="PR00080">
    <property type="entry name" value="SDRFAMILY"/>
</dbReference>
<dbReference type="PRINTS" id="PR00081">
    <property type="entry name" value="GDHRDH"/>
</dbReference>
<gene>
    <name evidence="1" type="ORF">DFR70_111150</name>
</gene>
<protein>
    <submittedName>
        <fullName evidence="1">C-7 ketoreductase</fullName>
    </submittedName>
</protein>
<dbReference type="EMBL" id="QJKF01000011">
    <property type="protein sequence ID" value="PXX59766.1"/>
    <property type="molecule type" value="Genomic_DNA"/>
</dbReference>
<dbReference type="InterPro" id="IPR002347">
    <property type="entry name" value="SDR_fam"/>
</dbReference>
<dbReference type="SUPFAM" id="SSF51735">
    <property type="entry name" value="NAD(P)-binding Rossmann-fold domains"/>
    <property type="match status" value="1"/>
</dbReference>
<dbReference type="InterPro" id="IPR036291">
    <property type="entry name" value="NAD(P)-bd_dom_sf"/>
</dbReference>
<dbReference type="Pfam" id="PF13561">
    <property type="entry name" value="adh_short_C2"/>
    <property type="match status" value="1"/>
</dbReference>
<dbReference type="Proteomes" id="UP000247569">
    <property type="component" value="Unassembled WGS sequence"/>
</dbReference>
<reference evidence="1 2" key="1">
    <citation type="submission" date="2018-05" db="EMBL/GenBank/DDBJ databases">
        <title>Genomic Encyclopedia of Type Strains, Phase IV (KMG-IV): sequencing the most valuable type-strain genomes for metagenomic binning, comparative biology and taxonomic classification.</title>
        <authorList>
            <person name="Goeker M."/>
        </authorList>
    </citation>
    <scope>NUCLEOTIDE SEQUENCE [LARGE SCALE GENOMIC DNA]</scope>
    <source>
        <strain evidence="1 2">DSM 44704</strain>
    </source>
</reference>
<name>A0A318JTA9_9NOCA</name>
<evidence type="ECO:0000313" key="1">
    <source>
        <dbReference type="EMBL" id="PXX59766.1"/>
    </source>
</evidence>
<dbReference type="PANTHER" id="PTHR43975">
    <property type="entry name" value="ZGC:101858"/>
    <property type="match status" value="1"/>
</dbReference>
<proteinExistence type="predicted"/>
<dbReference type="CDD" id="cd05233">
    <property type="entry name" value="SDR_c"/>
    <property type="match status" value="1"/>
</dbReference>
<dbReference type="Gene3D" id="3.40.50.720">
    <property type="entry name" value="NAD(P)-binding Rossmann-like Domain"/>
    <property type="match status" value="1"/>
</dbReference>
<sequence>MTSKTRRGVIVTGGGTGIGRALAHGYAEEHEVLVVGRTESALRETAEGHEHIHVLAADITDPGSADLVVKTAQRALGRIDVLINNAATAAPAPLADIERGSAEAEVAVNLLAPLFLTQAALDALAETRGTVLNMSSSGASGGRAWPGFSVYGATKVALEFLTRTWSIELAPRGIRVVAIAAGVVESGMGVRMGSTPEQYRAFLTDIASRTPAGRVGKPAEITWWARQLTAQEAEYATGSVVVVDGGLSLL</sequence>
<evidence type="ECO:0000313" key="2">
    <source>
        <dbReference type="Proteomes" id="UP000247569"/>
    </source>
</evidence>
<dbReference type="RefSeq" id="WP_174412615.1">
    <property type="nucleotide sequence ID" value="NZ_QJKF01000011.1"/>
</dbReference>
<dbReference type="AlphaFoldDB" id="A0A318JTA9"/>
<comment type="caution">
    <text evidence="1">The sequence shown here is derived from an EMBL/GenBank/DDBJ whole genome shotgun (WGS) entry which is preliminary data.</text>
</comment>
<organism evidence="1 2">
    <name type="scientific">Nocardia tenerifensis</name>
    <dbReference type="NCBI Taxonomy" id="228006"/>
    <lineage>
        <taxon>Bacteria</taxon>
        <taxon>Bacillati</taxon>
        <taxon>Actinomycetota</taxon>
        <taxon>Actinomycetes</taxon>
        <taxon>Mycobacteriales</taxon>
        <taxon>Nocardiaceae</taxon>
        <taxon>Nocardia</taxon>
    </lineage>
</organism>
<keyword evidence="2" id="KW-1185">Reference proteome</keyword>
<accession>A0A318JTA9</accession>
<dbReference type="PANTHER" id="PTHR43975:SF2">
    <property type="entry name" value="EG:BACR7A4.14 PROTEIN-RELATED"/>
    <property type="match status" value="1"/>
</dbReference>